<name>A0AAE3KE42_9PSEU</name>
<proteinExistence type="inferred from homology"/>
<organism evidence="2 3">
    <name type="scientific">Goodfellowiella coeruleoviolacea</name>
    <dbReference type="NCBI Taxonomy" id="334858"/>
    <lineage>
        <taxon>Bacteria</taxon>
        <taxon>Bacillati</taxon>
        <taxon>Actinomycetota</taxon>
        <taxon>Actinomycetes</taxon>
        <taxon>Pseudonocardiales</taxon>
        <taxon>Pseudonocardiaceae</taxon>
        <taxon>Goodfellowiella</taxon>
    </lineage>
</organism>
<evidence type="ECO:0000313" key="2">
    <source>
        <dbReference type="EMBL" id="MCP2164886.1"/>
    </source>
</evidence>
<dbReference type="PROSITE" id="PS51257">
    <property type="entry name" value="PROKAR_LIPOPROTEIN"/>
    <property type="match status" value="1"/>
</dbReference>
<dbReference type="CDD" id="cd07012">
    <property type="entry name" value="PBP2_Bug_TTT"/>
    <property type="match status" value="1"/>
</dbReference>
<comment type="similarity">
    <text evidence="1">Belongs to the UPF0065 (bug) family.</text>
</comment>
<dbReference type="PIRSF" id="PIRSF017082">
    <property type="entry name" value="YflP"/>
    <property type="match status" value="1"/>
</dbReference>
<evidence type="ECO:0000256" key="1">
    <source>
        <dbReference type="ARBA" id="ARBA00006987"/>
    </source>
</evidence>
<reference evidence="2" key="1">
    <citation type="submission" date="2022-06" db="EMBL/GenBank/DDBJ databases">
        <title>Genomic Encyclopedia of Archaeal and Bacterial Type Strains, Phase II (KMG-II): from individual species to whole genera.</title>
        <authorList>
            <person name="Goeker M."/>
        </authorList>
    </citation>
    <scope>NUCLEOTIDE SEQUENCE</scope>
    <source>
        <strain evidence="2">DSM 43935</strain>
    </source>
</reference>
<dbReference type="SUPFAM" id="SSF53850">
    <property type="entry name" value="Periplasmic binding protein-like II"/>
    <property type="match status" value="1"/>
</dbReference>
<evidence type="ECO:0000313" key="3">
    <source>
        <dbReference type="Proteomes" id="UP001206128"/>
    </source>
</evidence>
<dbReference type="Gene3D" id="3.40.190.10">
    <property type="entry name" value="Periplasmic binding protein-like II"/>
    <property type="match status" value="1"/>
</dbReference>
<keyword evidence="3" id="KW-1185">Reference proteome</keyword>
<dbReference type="InterPro" id="IPR005064">
    <property type="entry name" value="BUG"/>
</dbReference>
<sequence>MLPQLVRRRATRAAALLAAAALLTGCGSGSGSNGGQAAPITGLKIMAPAAPGGGYDQTSRAMQKDLQDTKIASGVQVFNVEGASGTNGLKQLADSKDDNLLMTMGLIMVGGIQTTGSEKTLKDTTPIARLLAESEVLVVPAESPWTTLEGFLESWRQDPKNTPIAGGGAGGSEQILLGLIADQVGIDPGQINYVANSGGGKALEKVLSGEVKAGLNGVSEFKEQIDAGKLRALAVSGDNRSKLLPEVKTLKEQGVGLSFYNWRGVHARPGLSDSDKQKFTDMLTRLHDSEAWKKTLVDNDWEDYFLTGAEYSSFVDSENERARKVLTDIGLVK</sequence>
<accession>A0AAE3KE42</accession>
<dbReference type="Proteomes" id="UP001206128">
    <property type="component" value="Unassembled WGS sequence"/>
</dbReference>
<dbReference type="InterPro" id="IPR042100">
    <property type="entry name" value="Bug_dom1"/>
</dbReference>
<comment type="caution">
    <text evidence="2">The sequence shown here is derived from an EMBL/GenBank/DDBJ whole genome shotgun (WGS) entry which is preliminary data.</text>
</comment>
<dbReference type="AlphaFoldDB" id="A0AAE3KE42"/>
<dbReference type="Pfam" id="PF03401">
    <property type="entry name" value="TctC"/>
    <property type="match status" value="1"/>
</dbReference>
<gene>
    <name evidence="2" type="ORF">LX83_001726</name>
</gene>
<dbReference type="PANTHER" id="PTHR42928:SF3">
    <property type="entry name" value="UPF0065 PROTEIN YFLP"/>
    <property type="match status" value="1"/>
</dbReference>
<dbReference type="PANTHER" id="PTHR42928">
    <property type="entry name" value="TRICARBOXYLATE-BINDING PROTEIN"/>
    <property type="match status" value="1"/>
</dbReference>
<dbReference type="EMBL" id="JAMTCK010000003">
    <property type="protein sequence ID" value="MCP2164886.1"/>
    <property type="molecule type" value="Genomic_DNA"/>
</dbReference>
<protein>
    <submittedName>
        <fullName evidence="2">Tricarboxylic transport membrane protein</fullName>
    </submittedName>
</protein>
<dbReference type="Gene3D" id="3.40.190.150">
    <property type="entry name" value="Bordetella uptake gene, domain 1"/>
    <property type="match status" value="1"/>
</dbReference>